<dbReference type="EMBL" id="UINC01084786">
    <property type="protein sequence ID" value="SVC31759.1"/>
    <property type="molecule type" value="Genomic_DNA"/>
</dbReference>
<accession>A0A382L548</accession>
<sequence length="35" mass="3918">MGFFVLCQSVSTHIKKIISTLFVSIIIFKFKAVNG</sequence>
<organism evidence="1">
    <name type="scientific">marine metagenome</name>
    <dbReference type="NCBI Taxonomy" id="408172"/>
    <lineage>
        <taxon>unclassified sequences</taxon>
        <taxon>metagenomes</taxon>
        <taxon>ecological metagenomes</taxon>
    </lineage>
</organism>
<proteinExistence type="predicted"/>
<gene>
    <name evidence="1" type="ORF">METZ01_LOCUS284613</name>
</gene>
<protein>
    <submittedName>
        <fullName evidence="1">Uncharacterized protein</fullName>
    </submittedName>
</protein>
<evidence type="ECO:0000313" key="1">
    <source>
        <dbReference type="EMBL" id="SVC31759.1"/>
    </source>
</evidence>
<reference evidence="1" key="1">
    <citation type="submission" date="2018-05" db="EMBL/GenBank/DDBJ databases">
        <authorList>
            <person name="Lanie J.A."/>
            <person name="Ng W.-L."/>
            <person name="Kazmierczak K.M."/>
            <person name="Andrzejewski T.M."/>
            <person name="Davidsen T.M."/>
            <person name="Wayne K.J."/>
            <person name="Tettelin H."/>
            <person name="Glass J.I."/>
            <person name="Rusch D."/>
            <person name="Podicherti R."/>
            <person name="Tsui H.-C.T."/>
            <person name="Winkler M.E."/>
        </authorList>
    </citation>
    <scope>NUCLEOTIDE SEQUENCE</scope>
</reference>
<name>A0A382L548_9ZZZZ</name>
<dbReference type="AlphaFoldDB" id="A0A382L548"/>